<protein>
    <submittedName>
        <fullName evidence="1">Uncharacterized protein</fullName>
    </submittedName>
</protein>
<evidence type="ECO:0000313" key="2">
    <source>
        <dbReference type="Proteomes" id="UP001602123"/>
    </source>
</evidence>
<evidence type="ECO:0000313" key="1">
    <source>
        <dbReference type="EMBL" id="MFF4216526.1"/>
    </source>
</evidence>
<sequence>MKSEEKIVLEVSSFLRDSSGALLPIEQADFSIPDPSYVEGALVLSANGVEVLSLEHWDYVDQLWSYVVNMLESLKTSDSASTGFPDQPMELKFTRKGSYGVLVQSIARDDKRSAVVEEAELLSVLREAGVRFFDRMQELVPRSASSYAQERERLILSCQRSDS</sequence>
<comment type="caution">
    <text evidence="1">The sequence shown here is derived from an EMBL/GenBank/DDBJ whole genome shotgun (WGS) entry which is preliminary data.</text>
</comment>
<dbReference type="RefSeq" id="WP_388626065.1">
    <property type="nucleotide sequence ID" value="NZ_JBIAUT010000002.1"/>
</dbReference>
<dbReference type="EMBL" id="JBIAUT010000002">
    <property type="protein sequence ID" value="MFF4216526.1"/>
    <property type="molecule type" value="Genomic_DNA"/>
</dbReference>
<accession>A0ABW6TWZ8</accession>
<organism evidence="1 2">
    <name type="scientific">Streptomyces nondiastaticus</name>
    <dbReference type="NCBI Taxonomy" id="3154512"/>
    <lineage>
        <taxon>Bacteria</taxon>
        <taxon>Bacillati</taxon>
        <taxon>Actinomycetota</taxon>
        <taxon>Actinomycetes</taxon>
        <taxon>Kitasatosporales</taxon>
        <taxon>Streptomycetaceae</taxon>
        <taxon>Streptomyces</taxon>
    </lineage>
</organism>
<gene>
    <name evidence="1" type="ORF">ACFYZM_09615</name>
</gene>
<name>A0ABW6TWZ8_9ACTN</name>
<reference evidence="1 2" key="1">
    <citation type="submission" date="2024-10" db="EMBL/GenBank/DDBJ databases">
        <title>The Natural Products Discovery Center: Release of the First 8490 Sequenced Strains for Exploring Actinobacteria Biosynthetic Diversity.</title>
        <authorList>
            <person name="Kalkreuter E."/>
            <person name="Kautsar S.A."/>
            <person name="Yang D."/>
            <person name="Bader C.D."/>
            <person name="Teijaro C.N."/>
            <person name="Fluegel L."/>
            <person name="Davis C.M."/>
            <person name="Simpson J.R."/>
            <person name="Lauterbach L."/>
            <person name="Steele A.D."/>
            <person name="Gui C."/>
            <person name="Meng S."/>
            <person name="Li G."/>
            <person name="Viehrig K."/>
            <person name="Ye F."/>
            <person name="Su P."/>
            <person name="Kiefer A.F."/>
            <person name="Nichols A."/>
            <person name="Cepeda A.J."/>
            <person name="Yan W."/>
            <person name="Fan B."/>
            <person name="Jiang Y."/>
            <person name="Adhikari A."/>
            <person name="Zheng C.-J."/>
            <person name="Schuster L."/>
            <person name="Cowan T.M."/>
            <person name="Smanski M.J."/>
            <person name="Chevrette M.G."/>
            <person name="De Carvalho L.P.S."/>
            <person name="Shen B."/>
        </authorList>
    </citation>
    <scope>NUCLEOTIDE SEQUENCE [LARGE SCALE GENOMIC DNA]</scope>
    <source>
        <strain evidence="1 2">NPDC001650</strain>
    </source>
</reference>
<proteinExistence type="predicted"/>
<dbReference type="Proteomes" id="UP001602123">
    <property type="component" value="Unassembled WGS sequence"/>
</dbReference>
<keyword evidence="2" id="KW-1185">Reference proteome</keyword>